<sequence length="326" mass="37802">MTSIVVDKVDDLKYDLGNLTALDSHDIDIDLYKKNKDSCIKESATQNFQLLVNKLFQLDSNNEDDGLFAKLPKPNTSIPREKPVPKQPEATEWEKFAKDKNMRLRKKDKLVFDEATQTFNPRSGWKRAKPENDWVIDAKPYETPDPNMDPFLFKKQMKKKDMEKEKGHERRNKGIEKEPPSQIKIANTKKLDARGLQTSMKSDFGSAYDAARLSTASMGKFDKLLKNENRNIKVTGKQQYKPNELASKKRKREDSNTGDSEREASMKVLNRVLKVQAKKKTQIKEASVSLYQRSAERDKRKEKKKHLLGENKSRFKPQNMSKKYEE</sequence>
<evidence type="ECO:0000313" key="8">
    <source>
        <dbReference type="Proteomes" id="UP001431209"/>
    </source>
</evidence>
<feature type="region of interest" description="Disordered" evidence="6">
    <location>
        <begin position="283"/>
        <end position="326"/>
    </location>
</feature>
<dbReference type="EMBL" id="JAOPGA020001853">
    <property type="protein sequence ID" value="KAL0491718.1"/>
    <property type="molecule type" value="Genomic_DNA"/>
</dbReference>
<proteinExistence type="inferred from homology"/>
<feature type="region of interest" description="Disordered" evidence="6">
    <location>
        <begin position="162"/>
        <end position="185"/>
    </location>
</feature>
<comment type="similarity">
    <text evidence="2 5">Belongs to the RRS1 family.</text>
</comment>
<feature type="compositionally biased region" description="Polar residues" evidence="6">
    <location>
        <begin position="316"/>
        <end position="326"/>
    </location>
</feature>
<evidence type="ECO:0000313" key="7">
    <source>
        <dbReference type="EMBL" id="KAL0491718.1"/>
    </source>
</evidence>
<evidence type="ECO:0000256" key="4">
    <source>
        <dbReference type="ARBA" id="ARBA00023242"/>
    </source>
</evidence>
<keyword evidence="8" id="KW-1185">Reference proteome</keyword>
<evidence type="ECO:0000256" key="6">
    <source>
        <dbReference type="SAM" id="MobiDB-lite"/>
    </source>
</evidence>
<gene>
    <name evidence="7" type="ORF">AKO1_000627</name>
</gene>
<dbReference type="GO" id="GO:0005634">
    <property type="term" value="C:nucleus"/>
    <property type="evidence" value="ECO:0007669"/>
    <property type="project" value="UniProtKB-SubCell"/>
</dbReference>
<comment type="subcellular location">
    <subcellularLocation>
        <location evidence="1 5">Nucleus</location>
    </subcellularLocation>
</comment>
<reference evidence="7 8" key="1">
    <citation type="submission" date="2024-03" db="EMBL/GenBank/DDBJ databases">
        <title>The Acrasis kona genome and developmental transcriptomes reveal deep origins of eukaryotic multicellular pathways.</title>
        <authorList>
            <person name="Sheikh S."/>
            <person name="Fu C.-J."/>
            <person name="Brown M.W."/>
            <person name="Baldauf S.L."/>
        </authorList>
    </citation>
    <scope>NUCLEOTIDE SEQUENCE [LARGE SCALE GENOMIC DNA]</scope>
    <source>
        <strain evidence="7 8">ATCC MYA-3509</strain>
    </source>
</reference>
<dbReference type="GO" id="GO:0042254">
    <property type="term" value="P:ribosome biogenesis"/>
    <property type="evidence" value="ECO:0007669"/>
    <property type="project" value="UniProtKB-KW"/>
</dbReference>
<dbReference type="Pfam" id="PF04939">
    <property type="entry name" value="RRS1"/>
    <property type="match status" value="1"/>
</dbReference>
<name>A0AAW2ZPE9_9EUKA</name>
<evidence type="ECO:0000256" key="2">
    <source>
        <dbReference type="ARBA" id="ARBA00010077"/>
    </source>
</evidence>
<keyword evidence="4 5" id="KW-0539">Nucleus</keyword>
<keyword evidence="3 5" id="KW-0690">Ribosome biogenesis</keyword>
<dbReference type="InterPro" id="IPR007023">
    <property type="entry name" value="Ribosom_reg"/>
</dbReference>
<organism evidence="7 8">
    <name type="scientific">Acrasis kona</name>
    <dbReference type="NCBI Taxonomy" id="1008807"/>
    <lineage>
        <taxon>Eukaryota</taxon>
        <taxon>Discoba</taxon>
        <taxon>Heterolobosea</taxon>
        <taxon>Tetramitia</taxon>
        <taxon>Eutetramitia</taxon>
        <taxon>Acrasidae</taxon>
        <taxon>Acrasis</taxon>
    </lineage>
</organism>
<feature type="compositionally biased region" description="Basic and acidic residues" evidence="6">
    <location>
        <begin position="162"/>
        <end position="179"/>
    </location>
</feature>
<feature type="region of interest" description="Disordered" evidence="6">
    <location>
        <begin position="230"/>
        <end position="267"/>
    </location>
</feature>
<dbReference type="AlphaFoldDB" id="A0AAW2ZPE9"/>
<feature type="compositionally biased region" description="Basic and acidic residues" evidence="6">
    <location>
        <begin position="252"/>
        <end position="265"/>
    </location>
</feature>
<evidence type="ECO:0000256" key="1">
    <source>
        <dbReference type="ARBA" id="ARBA00004123"/>
    </source>
</evidence>
<dbReference type="Proteomes" id="UP001431209">
    <property type="component" value="Unassembled WGS sequence"/>
</dbReference>
<comment type="function">
    <text evidence="5">Involved in ribosomal large subunit assembly.</text>
</comment>
<evidence type="ECO:0000256" key="3">
    <source>
        <dbReference type="ARBA" id="ARBA00022517"/>
    </source>
</evidence>
<evidence type="ECO:0000256" key="5">
    <source>
        <dbReference type="RuleBase" id="RU364132"/>
    </source>
</evidence>
<comment type="caution">
    <text evidence="7">The sequence shown here is derived from an EMBL/GenBank/DDBJ whole genome shotgun (WGS) entry which is preliminary data.</text>
</comment>
<accession>A0AAW2ZPE9</accession>
<protein>
    <recommendedName>
        <fullName evidence="5">Ribosome biogenesis regulatory protein</fullName>
    </recommendedName>
</protein>